<proteinExistence type="predicted"/>
<reference evidence="1 2" key="1">
    <citation type="journal article" date="2024" name="J Genomics">
        <title>Draft genome sequencing and assembly of Favolaschia claudopus CIRM-BRFM 2984 isolated from oak limbs.</title>
        <authorList>
            <person name="Navarro D."/>
            <person name="Drula E."/>
            <person name="Chaduli D."/>
            <person name="Cazenave R."/>
            <person name="Ahrendt S."/>
            <person name="Wang J."/>
            <person name="Lipzen A."/>
            <person name="Daum C."/>
            <person name="Barry K."/>
            <person name="Grigoriev I.V."/>
            <person name="Favel A."/>
            <person name="Rosso M.N."/>
            <person name="Martin F."/>
        </authorList>
    </citation>
    <scope>NUCLEOTIDE SEQUENCE [LARGE SCALE GENOMIC DNA]</scope>
    <source>
        <strain evidence="1 2">CIRM-BRFM 2984</strain>
    </source>
</reference>
<sequence length="62" mass="7051">MAQYSRLFNPPDADVIFQSSDGVLFGIHRINLCSPVCKTNKTHISHHLVTYLTAGEIYFVHF</sequence>
<dbReference type="Proteomes" id="UP001362999">
    <property type="component" value="Unassembled WGS sequence"/>
</dbReference>
<organism evidence="1 2">
    <name type="scientific">Favolaschia claudopus</name>
    <dbReference type="NCBI Taxonomy" id="2862362"/>
    <lineage>
        <taxon>Eukaryota</taxon>
        <taxon>Fungi</taxon>
        <taxon>Dikarya</taxon>
        <taxon>Basidiomycota</taxon>
        <taxon>Agaricomycotina</taxon>
        <taxon>Agaricomycetes</taxon>
        <taxon>Agaricomycetidae</taxon>
        <taxon>Agaricales</taxon>
        <taxon>Marasmiineae</taxon>
        <taxon>Mycenaceae</taxon>
        <taxon>Favolaschia</taxon>
    </lineage>
</organism>
<evidence type="ECO:0000313" key="1">
    <source>
        <dbReference type="EMBL" id="KAK7020355.1"/>
    </source>
</evidence>
<comment type="caution">
    <text evidence="1">The sequence shown here is derived from an EMBL/GenBank/DDBJ whole genome shotgun (WGS) entry which is preliminary data.</text>
</comment>
<protein>
    <recommendedName>
        <fullName evidence="3">BTB domain-containing protein</fullName>
    </recommendedName>
</protein>
<gene>
    <name evidence="1" type="ORF">R3P38DRAFT_2967957</name>
</gene>
<accession>A0AAW0B2X4</accession>
<dbReference type="AlphaFoldDB" id="A0AAW0B2X4"/>
<keyword evidence="2" id="KW-1185">Reference proteome</keyword>
<dbReference type="EMBL" id="JAWWNJ010000041">
    <property type="protein sequence ID" value="KAK7020355.1"/>
    <property type="molecule type" value="Genomic_DNA"/>
</dbReference>
<evidence type="ECO:0008006" key="3">
    <source>
        <dbReference type="Google" id="ProtNLM"/>
    </source>
</evidence>
<name>A0AAW0B2X4_9AGAR</name>
<evidence type="ECO:0000313" key="2">
    <source>
        <dbReference type="Proteomes" id="UP001362999"/>
    </source>
</evidence>